<evidence type="ECO:0000256" key="2">
    <source>
        <dbReference type="ARBA" id="ARBA00023157"/>
    </source>
</evidence>
<organism evidence="5 6">
    <name type="scientific">Nocardioides jiangsuensis</name>
    <dbReference type="NCBI Taxonomy" id="2866161"/>
    <lineage>
        <taxon>Bacteria</taxon>
        <taxon>Bacillati</taxon>
        <taxon>Actinomycetota</taxon>
        <taxon>Actinomycetes</taxon>
        <taxon>Propionibacteriales</taxon>
        <taxon>Nocardioidaceae</taxon>
        <taxon>Nocardioides</taxon>
    </lineage>
</organism>
<evidence type="ECO:0000256" key="3">
    <source>
        <dbReference type="SAM" id="MobiDB-lite"/>
    </source>
</evidence>
<comment type="caution">
    <text evidence="5">The sequence shown here is derived from an EMBL/GenBank/DDBJ whole genome shotgun (WGS) entry which is preliminary data.</text>
</comment>
<dbReference type="Pfam" id="PF00149">
    <property type="entry name" value="Metallophos"/>
    <property type="match status" value="1"/>
</dbReference>
<feature type="region of interest" description="Disordered" evidence="3">
    <location>
        <begin position="1"/>
        <end position="25"/>
    </location>
</feature>
<feature type="compositionally biased region" description="Polar residues" evidence="3">
    <location>
        <begin position="79"/>
        <end position="90"/>
    </location>
</feature>
<dbReference type="Pfam" id="PF13385">
    <property type="entry name" value="Laminin_G_3"/>
    <property type="match status" value="1"/>
</dbReference>
<keyword evidence="2" id="KW-1015">Disulfide bond</keyword>
<evidence type="ECO:0000313" key="5">
    <source>
        <dbReference type="EMBL" id="MBY9073529.1"/>
    </source>
</evidence>
<dbReference type="RefSeq" id="WP_221023317.1">
    <property type="nucleotide sequence ID" value="NZ_JAIEZQ010000001.1"/>
</dbReference>
<dbReference type="EMBL" id="JAIEZQ010000001">
    <property type="protein sequence ID" value="MBY9073529.1"/>
    <property type="molecule type" value="Genomic_DNA"/>
</dbReference>
<dbReference type="SMART" id="SM00560">
    <property type="entry name" value="LamGL"/>
    <property type="match status" value="1"/>
</dbReference>
<proteinExistence type="predicted"/>
<dbReference type="Gene3D" id="3.60.21.10">
    <property type="match status" value="1"/>
</dbReference>
<dbReference type="Pfam" id="PF19077">
    <property type="entry name" value="Big_13"/>
    <property type="match status" value="2"/>
</dbReference>
<dbReference type="InterPro" id="IPR013783">
    <property type="entry name" value="Ig-like_fold"/>
</dbReference>
<dbReference type="Gene3D" id="2.60.40.10">
    <property type="entry name" value="Immunoglobulins"/>
    <property type="match status" value="2"/>
</dbReference>
<dbReference type="Proteomes" id="UP000754710">
    <property type="component" value="Unassembled WGS sequence"/>
</dbReference>
<evidence type="ECO:0000256" key="1">
    <source>
        <dbReference type="ARBA" id="ARBA00022729"/>
    </source>
</evidence>
<accession>A0ABS7RET2</accession>
<dbReference type="Gene3D" id="2.60.120.200">
    <property type="match status" value="1"/>
</dbReference>
<keyword evidence="1" id="KW-0732">Signal</keyword>
<evidence type="ECO:0000313" key="6">
    <source>
        <dbReference type="Proteomes" id="UP000754710"/>
    </source>
</evidence>
<dbReference type="InterPro" id="IPR044016">
    <property type="entry name" value="Big_13"/>
</dbReference>
<protein>
    <submittedName>
        <fullName evidence="5">Metallophosphoesterase</fullName>
    </submittedName>
</protein>
<keyword evidence="6" id="KW-1185">Reference proteome</keyword>
<gene>
    <name evidence="5" type="ORF">K1X13_01720</name>
</gene>
<evidence type="ECO:0000259" key="4">
    <source>
        <dbReference type="SMART" id="SM00560"/>
    </source>
</evidence>
<feature type="region of interest" description="Disordered" evidence="3">
    <location>
        <begin position="396"/>
        <end position="415"/>
    </location>
</feature>
<dbReference type="InterPro" id="IPR004843">
    <property type="entry name" value="Calcineurin-like_PHP"/>
</dbReference>
<dbReference type="InterPro" id="IPR013320">
    <property type="entry name" value="ConA-like_dom_sf"/>
</dbReference>
<feature type="region of interest" description="Disordered" evidence="3">
    <location>
        <begin position="61"/>
        <end position="101"/>
    </location>
</feature>
<dbReference type="InterPro" id="IPR006558">
    <property type="entry name" value="LamG-like"/>
</dbReference>
<name>A0ABS7RET2_9ACTN</name>
<dbReference type="InterPro" id="IPR029052">
    <property type="entry name" value="Metallo-depent_PP-like"/>
</dbReference>
<reference evidence="5 6" key="1">
    <citation type="submission" date="2021-08" db="EMBL/GenBank/DDBJ databases">
        <title>Nocardioides bacterium WL0053 sp. nov., isolated from the sediment.</title>
        <authorList>
            <person name="Wang L."/>
            <person name="Zhang D."/>
            <person name="Zhang A."/>
        </authorList>
    </citation>
    <scope>NUCLEOTIDE SEQUENCE [LARGE SCALE GENOMIC DNA]</scope>
    <source>
        <strain evidence="5 6">WL0053</strain>
    </source>
</reference>
<feature type="domain" description="LamG-like jellyroll fold" evidence="4">
    <location>
        <begin position="251"/>
        <end position="378"/>
    </location>
</feature>
<sequence>MVGDSDEHVPATPAGGPQSQPGSRPRDLIARFVRTPTAARVAAAALGLALVPLFLLPGDRGRSATDSEPPAVSLEQPVEGSTGTQQTPSFSGGAGTSGGDQSSVTVRVYSGEQAAGVALLSWGATAGGGIWSTTAPSPLVPGTYTARVEQSDEAGNLGLSDSSTFTVASTPVVARYRNLVMSDDPVGYWRFGELRGEYAESQTNTDGTYFGDVELGVAGAVAGDPSRAARFNGYDGDVWVQDDAGDFDFTEGMTVEAWVRPATVPTDSATVLRKDGQYMLRVDGTGAVVFRTWKGRSTTEATTQPALVSPGRWTHVAATWDGAVMTVFVNGEQRASALQTAPLDVTDNTLHLGTAGNYDWWAGDLDEVAVYDRALSSETLRQHVDAGGPQVDLMTPTAGSTMDARPNFGGVASTSDVDSTSVVVSVYEGPEVTGSPLLTVPTTSSATGTFSVRAPSALGSGTYTAQAEQVNGEGVVGRSAPATFTVDAEAPPVLLLAGGIAGCDTYGDEATALLLDRLRGVVAPLGDLAYPAGSTTEFAECYDPTWGRHRSRTVPVLGSHEYNTPDAAGFFGYWGRPADSTGFFSYELGEWHVVVLNSECVNVGGCDAGSEEEQWLREDLAAHPARCTVALMHEPRFSSGEVHGNRSALLDLWTAMDEGGVDVVAAGDEHVYERFAPQTPTGVRDERQGIRQFTVGTGGRAHYGFGPPLRTSQVRDRSTYGVLQLTLRPGAYDWRFVPEAVGRFTDRGSSSCH</sequence>
<dbReference type="SUPFAM" id="SSF56300">
    <property type="entry name" value="Metallo-dependent phosphatases"/>
    <property type="match status" value="1"/>
</dbReference>
<dbReference type="SUPFAM" id="SSF49899">
    <property type="entry name" value="Concanavalin A-like lectins/glucanases"/>
    <property type="match status" value="1"/>
</dbReference>